<dbReference type="SUPFAM" id="SSF54427">
    <property type="entry name" value="NTF2-like"/>
    <property type="match status" value="1"/>
</dbReference>
<dbReference type="InterPro" id="IPR032710">
    <property type="entry name" value="NTF2-like_dom_sf"/>
</dbReference>
<dbReference type="EMBL" id="JAUOPG010000004">
    <property type="protein sequence ID" value="MDO6453550.1"/>
    <property type="molecule type" value="Genomic_DNA"/>
</dbReference>
<evidence type="ECO:0000313" key="2">
    <source>
        <dbReference type="EMBL" id="MDO6453550.1"/>
    </source>
</evidence>
<dbReference type="Gene3D" id="3.10.450.50">
    <property type="match status" value="1"/>
</dbReference>
<feature type="domain" description="SnoaL-like" evidence="1">
    <location>
        <begin position="13"/>
        <end position="106"/>
    </location>
</feature>
<dbReference type="Pfam" id="PF12680">
    <property type="entry name" value="SnoaL_2"/>
    <property type="match status" value="1"/>
</dbReference>
<reference evidence="2" key="1">
    <citation type="submission" date="2023-07" db="EMBL/GenBank/DDBJ databases">
        <title>Genome content predicts the carbon catabolic preferences of heterotrophic bacteria.</title>
        <authorList>
            <person name="Gralka M."/>
        </authorList>
    </citation>
    <scope>NUCLEOTIDE SEQUENCE</scope>
    <source>
        <strain evidence="2">I2M16</strain>
    </source>
</reference>
<protein>
    <submittedName>
        <fullName evidence="2">Nuclear transport factor 2 family protein</fullName>
    </submittedName>
</protein>
<gene>
    <name evidence="2" type="ORF">Q4490_08230</name>
</gene>
<evidence type="ECO:0000259" key="1">
    <source>
        <dbReference type="Pfam" id="PF12680"/>
    </source>
</evidence>
<organism evidence="2 3">
    <name type="scientific">Neptunomonas phycophila</name>
    <dbReference type="NCBI Taxonomy" id="1572645"/>
    <lineage>
        <taxon>Bacteria</taxon>
        <taxon>Pseudomonadati</taxon>
        <taxon>Pseudomonadota</taxon>
        <taxon>Gammaproteobacteria</taxon>
        <taxon>Oceanospirillales</taxon>
        <taxon>Oceanospirillaceae</taxon>
        <taxon>Neptunomonas</taxon>
    </lineage>
</organism>
<evidence type="ECO:0000313" key="3">
    <source>
        <dbReference type="Proteomes" id="UP001169862"/>
    </source>
</evidence>
<proteinExistence type="predicted"/>
<dbReference type="InterPro" id="IPR037401">
    <property type="entry name" value="SnoaL-like"/>
</dbReference>
<name>A0AAW7XHD1_9GAMM</name>
<comment type="caution">
    <text evidence="2">The sequence shown here is derived from an EMBL/GenBank/DDBJ whole genome shotgun (WGS) entry which is preliminary data.</text>
</comment>
<dbReference type="AlphaFoldDB" id="A0AAW7XHD1"/>
<dbReference type="RefSeq" id="WP_303549960.1">
    <property type="nucleotide sequence ID" value="NZ_JAUOPG010000004.1"/>
</dbReference>
<sequence>MIRAQKAVENYIAFFNSLDRLSLNRLTAVAAPNICFIDPFNKASGYDSVMAVLTHFIDNVQTPHFDVKSIAFSGNKCFVSWDFSGVLTASGKAWRFTGVSELTLDGSYRIMHHQDYWDAATHFYEKLPVIGYILRLIKRKISILK</sequence>
<accession>A0AAW7XHD1</accession>
<dbReference type="Proteomes" id="UP001169862">
    <property type="component" value="Unassembled WGS sequence"/>
</dbReference>